<evidence type="ECO:0000259" key="8">
    <source>
        <dbReference type="Pfam" id="PF02308"/>
    </source>
</evidence>
<dbReference type="RefSeq" id="WP_354694468.1">
    <property type="nucleotide sequence ID" value="NZ_JAZHOG010000003.1"/>
</dbReference>
<keyword evidence="3" id="KW-1003">Cell membrane</keyword>
<feature type="domain" description="MgtC/SapB/SrpB/YhiD N-terminal" evidence="8">
    <location>
        <begin position="17"/>
        <end position="136"/>
    </location>
</feature>
<comment type="similarity">
    <text evidence="2 7">Belongs to the MgtC/SapB family.</text>
</comment>
<evidence type="ECO:0000256" key="2">
    <source>
        <dbReference type="ARBA" id="ARBA00009298"/>
    </source>
</evidence>
<organism evidence="9 10">
    <name type="scientific">Elongatibacter sediminis</name>
    <dbReference type="NCBI Taxonomy" id="3119006"/>
    <lineage>
        <taxon>Bacteria</taxon>
        <taxon>Pseudomonadati</taxon>
        <taxon>Pseudomonadota</taxon>
        <taxon>Gammaproteobacteria</taxon>
        <taxon>Chromatiales</taxon>
        <taxon>Wenzhouxiangellaceae</taxon>
        <taxon>Elongatibacter</taxon>
    </lineage>
</organism>
<keyword evidence="5 7" id="KW-1133">Transmembrane helix</keyword>
<keyword evidence="7" id="KW-0997">Cell inner membrane</keyword>
<dbReference type="Pfam" id="PF02308">
    <property type="entry name" value="MgtC"/>
    <property type="match status" value="1"/>
</dbReference>
<dbReference type="InterPro" id="IPR049177">
    <property type="entry name" value="MgtC_SapB_SrpB_YhiD_N"/>
</dbReference>
<comment type="caution">
    <text evidence="9">The sequence shown here is derived from an EMBL/GenBank/DDBJ whole genome shotgun (WGS) entry which is preliminary data.</text>
</comment>
<keyword evidence="10" id="KW-1185">Reference proteome</keyword>
<feature type="transmembrane region" description="Helical" evidence="7">
    <location>
        <begin position="69"/>
        <end position="86"/>
    </location>
</feature>
<dbReference type="Proteomes" id="UP001359886">
    <property type="component" value="Unassembled WGS sequence"/>
</dbReference>
<dbReference type="PRINTS" id="PR01837">
    <property type="entry name" value="MGTCSAPBPROT"/>
</dbReference>
<comment type="subcellular location">
    <subcellularLocation>
        <location evidence="7">Cell inner membrane</location>
        <topology evidence="7">Multi-pass membrane protein</topology>
    </subcellularLocation>
    <subcellularLocation>
        <location evidence="1">Cell membrane</location>
        <topology evidence="1">Multi-pass membrane protein</topology>
    </subcellularLocation>
</comment>
<reference evidence="9 10" key="1">
    <citation type="submission" date="2024-02" db="EMBL/GenBank/DDBJ databases">
        <title>A novel Wenzhouxiangellaceae bacterium, isolated from coastal sediments.</title>
        <authorList>
            <person name="Du Z.-J."/>
            <person name="Ye Y.-Q."/>
            <person name="Zhang X.-Y."/>
        </authorList>
    </citation>
    <scope>NUCLEOTIDE SEQUENCE [LARGE SCALE GENOMIC DNA]</scope>
    <source>
        <strain evidence="9 10">CH-27</strain>
    </source>
</reference>
<name>A0AAW9R7K9_9GAMM</name>
<evidence type="ECO:0000256" key="5">
    <source>
        <dbReference type="ARBA" id="ARBA00022989"/>
    </source>
</evidence>
<feature type="transmembrane region" description="Helical" evidence="7">
    <location>
        <begin position="39"/>
        <end position="57"/>
    </location>
</feature>
<protein>
    <recommendedName>
        <fullName evidence="7">Protein MgtC</fullName>
    </recommendedName>
</protein>
<evidence type="ECO:0000313" key="9">
    <source>
        <dbReference type="EMBL" id="MEJ8567152.1"/>
    </source>
</evidence>
<accession>A0AAW9R7K9</accession>
<gene>
    <name evidence="9" type="ORF">V3330_05895</name>
</gene>
<proteinExistence type="inferred from homology"/>
<dbReference type="EMBL" id="JAZHOG010000003">
    <property type="protein sequence ID" value="MEJ8567152.1"/>
    <property type="molecule type" value="Genomic_DNA"/>
</dbReference>
<dbReference type="PANTHER" id="PTHR33778">
    <property type="entry name" value="PROTEIN MGTC"/>
    <property type="match status" value="1"/>
</dbReference>
<keyword evidence="6 7" id="KW-0472">Membrane</keyword>
<evidence type="ECO:0000256" key="3">
    <source>
        <dbReference type="ARBA" id="ARBA00022475"/>
    </source>
</evidence>
<evidence type="ECO:0000313" key="10">
    <source>
        <dbReference type="Proteomes" id="UP001359886"/>
    </source>
</evidence>
<dbReference type="GO" id="GO:0005886">
    <property type="term" value="C:plasma membrane"/>
    <property type="evidence" value="ECO:0007669"/>
    <property type="project" value="UniProtKB-SubCell"/>
</dbReference>
<evidence type="ECO:0000256" key="6">
    <source>
        <dbReference type="ARBA" id="ARBA00023136"/>
    </source>
</evidence>
<feature type="transmembrane region" description="Helical" evidence="7">
    <location>
        <begin position="6"/>
        <end position="27"/>
    </location>
</feature>
<dbReference type="AlphaFoldDB" id="A0AAW9R7K9"/>
<dbReference type="PANTHER" id="PTHR33778:SF1">
    <property type="entry name" value="MAGNESIUM TRANSPORTER YHID-RELATED"/>
    <property type="match status" value="1"/>
</dbReference>
<dbReference type="InterPro" id="IPR003416">
    <property type="entry name" value="MgtC/SapB/SrpB/YhiD_fam"/>
</dbReference>
<evidence type="ECO:0000256" key="4">
    <source>
        <dbReference type="ARBA" id="ARBA00022692"/>
    </source>
</evidence>
<evidence type="ECO:0000256" key="1">
    <source>
        <dbReference type="ARBA" id="ARBA00004651"/>
    </source>
</evidence>
<sequence>MPGLNLETVFVHLSQIGIAYLLALPVAWDREQEARSAGLRTFPLVSVAACGYMLVGIQVLDTTDAESRVLYGIVTGMGFIGGGAILKSNGTVAGTATAASLWMTGAIGIAVAYHRYEIALVLAILNFITLRYVKRLK</sequence>
<keyword evidence="4 7" id="KW-0812">Transmembrane</keyword>
<evidence type="ECO:0000256" key="7">
    <source>
        <dbReference type="RuleBase" id="RU365041"/>
    </source>
</evidence>